<keyword evidence="1" id="KW-1133">Transmembrane helix</keyword>
<dbReference type="InterPro" id="IPR007890">
    <property type="entry name" value="CHASE2"/>
</dbReference>
<gene>
    <name evidence="3" type="ORF">AYR66_04200</name>
</gene>
<dbReference type="Gene3D" id="3.30.70.1230">
    <property type="entry name" value="Nucleotide cyclase"/>
    <property type="match status" value="1"/>
</dbReference>
<feature type="transmembrane region" description="Helical" evidence="1">
    <location>
        <begin position="434"/>
        <end position="458"/>
    </location>
</feature>
<dbReference type="SMART" id="SM00044">
    <property type="entry name" value="CYCc"/>
    <property type="match status" value="1"/>
</dbReference>
<dbReference type="GO" id="GO:0006171">
    <property type="term" value="P:cAMP biosynthetic process"/>
    <property type="evidence" value="ECO:0007669"/>
    <property type="project" value="TreeGrafter"/>
</dbReference>
<dbReference type="PROSITE" id="PS50125">
    <property type="entry name" value="GUANYLATE_CYCLASE_2"/>
    <property type="match status" value="1"/>
</dbReference>
<dbReference type="EMBL" id="LSTO01000002">
    <property type="protein sequence ID" value="OWW18770.1"/>
    <property type="molecule type" value="Genomic_DNA"/>
</dbReference>
<reference evidence="3 4" key="1">
    <citation type="submission" date="2016-02" db="EMBL/GenBank/DDBJ databases">
        <authorList>
            <person name="Wen L."/>
            <person name="He K."/>
            <person name="Yang H."/>
        </authorList>
    </citation>
    <scope>NUCLEOTIDE SEQUENCE [LARGE SCALE GENOMIC DNA]</scope>
    <source>
        <strain evidence="3 4">TSA40</strain>
    </source>
</reference>
<dbReference type="Proteomes" id="UP000197535">
    <property type="component" value="Unassembled WGS sequence"/>
</dbReference>
<dbReference type="Pfam" id="PF00211">
    <property type="entry name" value="Guanylate_cyc"/>
    <property type="match status" value="1"/>
</dbReference>
<dbReference type="OrthoDB" id="9802500at2"/>
<keyword evidence="1" id="KW-0472">Membrane</keyword>
<dbReference type="Pfam" id="PF05226">
    <property type="entry name" value="CHASE2"/>
    <property type="match status" value="1"/>
</dbReference>
<accession>A0A254T7Z5</accession>
<keyword evidence="1" id="KW-0812">Transmembrane</keyword>
<proteinExistence type="predicted"/>
<evidence type="ECO:0000256" key="1">
    <source>
        <dbReference type="SAM" id="Phobius"/>
    </source>
</evidence>
<dbReference type="InterPro" id="IPR001054">
    <property type="entry name" value="A/G_cyclase"/>
</dbReference>
<dbReference type="PANTHER" id="PTHR43081">
    <property type="entry name" value="ADENYLATE CYCLASE, TERMINAL-DIFFERENTIATION SPECIFIC-RELATED"/>
    <property type="match status" value="1"/>
</dbReference>
<dbReference type="PANTHER" id="PTHR43081:SF1">
    <property type="entry name" value="ADENYLATE CYCLASE, TERMINAL-DIFFERENTIATION SPECIFIC"/>
    <property type="match status" value="1"/>
</dbReference>
<feature type="domain" description="Guanylate cyclase" evidence="2">
    <location>
        <begin position="500"/>
        <end position="632"/>
    </location>
</feature>
<dbReference type="RefSeq" id="WP_088710169.1">
    <property type="nucleotide sequence ID" value="NZ_LSTO01000002.1"/>
</dbReference>
<feature type="transmembrane region" description="Helical" evidence="1">
    <location>
        <begin position="12"/>
        <end position="29"/>
    </location>
</feature>
<dbReference type="InterPro" id="IPR029787">
    <property type="entry name" value="Nucleotide_cyclase"/>
</dbReference>
<protein>
    <submittedName>
        <fullName evidence="3">Guanylate cyclase</fullName>
    </submittedName>
</protein>
<dbReference type="AlphaFoldDB" id="A0A254T7Z5"/>
<dbReference type="GO" id="GO:0035556">
    <property type="term" value="P:intracellular signal transduction"/>
    <property type="evidence" value="ECO:0007669"/>
    <property type="project" value="InterPro"/>
</dbReference>
<organism evidence="3 4">
    <name type="scientific">Noviherbaspirillum denitrificans</name>
    <dbReference type="NCBI Taxonomy" id="1968433"/>
    <lineage>
        <taxon>Bacteria</taxon>
        <taxon>Pseudomonadati</taxon>
        <taxon>Pseudomonadota</taxon>
        <taxon>Betaproteobacteria</taxon>
        <taxon>Burkholderiales</taxon>
        <taxon>Oxalobacteraceae</taxon>
        <taxon>Noviherbaspirillum</taxon>
    </lineage>
</organism>
<feature type="transmembrane region" description="Helical" evidence="1">
    <location>
        <begin position="382"/>
        <end position="402"/>
    </location>
</feature>
<evidence type="ECO:0000259" key="2">
    <source>
        <dbReference type="PROSITE" id="PS50125"/>
    </source>
</evidence>
<dbReference type="GO" id="GO:0004016">
    <property type="term" value="F:adenylate cyclase activity"/>
    <property type="evidence" value="ECO:0007669"/>
    <property type="project" value="UniProtKB-ARBA"/>
</dbReference>
<name>A0A254T7Z5_9BURK</name>
<dbReference type="SUPFAM" id="SSF55073">
    <property type="entry name" value="Nucleotide cyclase"/>
    <property type="match status" value="1"/>
</dbReference>
<evidence type="ECO:0000313" key="3">
    <source>
        <dbReference type="EMBL" id="OWW18770.1"/>
    </source>
</evidence>
<evidence type="ECO:0000313" key="4">
    <source>
        <dbReference type="Proteomes" id="UP000197535"/>
    </source>
</evidence>
<dbReference type="CDD" id="cd07302">
    <property type="entry name" value="CHD"/>
    <property type="match status" value="1"/>
</dbReference>
<dbReference type="InterPro" id="IPR050697">
    <property type="entry name" value="Adenylyl/Guanylyl_Cyclase_3/4"/>
</dbReference>
<dbReference type="SMART" id="SM01080">
    <property type="entry name" value="CHASE2"/>
    <property type="match status" value="1"/>
</dbReference>
<comment type="caution">
    <text evidence="3">The sequence shown here is derived from an EMBL/GenBank/DDBJ whole genome shotgun (WGS) entry which is preliminary data.</text>
</comment>
<keyword evidence="4" id="KW-1185">Reference proteome</keyword>
<sequence length="755" mass="83227">MVRLISKLGSRWAIALGMTLLAALQITYLPPIPFIERLDVLAYDMRMRVQKGELDPRVVIVDIDEKSIAEVGRWPWSRNVIAKLIETLDQKYFVKSVSFDVIFSEVDTSSGFGTLEGLARKEFRDISGFAERVRALKPRFDYDHHLAAALDGRPTVLGYFLSNEPDAITKGKLPAPAFTTTDLGGREIDSARYKAYAGNLEELQVAAKGGGFMNPTQDPDGTIRRLSLLARVGDQYYESLALATARVGLGASRIKPIFFTEEETRLSGEEHRTYGALKALHLNTKPKPTYIPLERNMTALINYRGRGGPRGGQYRYVSAVDVLQEKVPMDHLADTIVLVGTTSAGLKDLRPSPVNTDYPGVEMHANIISSIMDGTFKQEPDFVIGLQLTQVLVIGIVLGLLLPLLSPLLSILASLGAMAAVVGANLAMYQQLNWVVPIAVSLLLVAALFIFNIAWGYLFEYRKGRAMVNLFGEYVAPELVAEMAANPENYNMEGESRELTVLFCDVRGFTTISEGLDPNALREYINIYLTAMSEDIRGNRGTLDKYIGDAVMAFWGAPVELPDHASRAVATALKMQATAKALNKDFIARDWPPLKIGIGLNTGEMRVGDMGSKIRRAYTVMGDAVNLSSRLEGITKVYGAGVAVGEATKAAAPQFAYRELDRVRVKGKNEPVPIFEPLALDTELDPALRAEVEKWHEALALVRAQEWDKAEALLNTLLAAHPDSVLYTLYLQRIAHFRKDPPGADWDGVTTFETK</sequence>